<sequence>MVMACHAPFVPGTKAAAGWGAIPAPAATPARAMSLPVLAYSPMGTAALPALLRKLSSAGVSGWIGGLLLAELALLPTLPEMCGTWVVM</sequence>
<proteinExistence type="predicted"/>
<dbReference type="AlphaFoldDB" id="A0A0S4WZR5"/>
<name>A0A0S4WZR5_RALSL</name>
<dbReference type="EMBL" id="LN899820">
    <property type="protein sequence ID" value="CUV57013.1"/>
    <property type="molecule type" value="Genomic_DNA"/>
</dbReference>
<protein>
    <submittedName>
        <fullName evidence="1">Uncharacterized protein</fullName>
    </submittedName>
</protein>
<gene>
    <name evidence="1" type="ORF">RUN215_v1_1070018</name>
</gene>
<evidence type="ECO:0000313" key="1">
    <source>
        <dbReference type="EMBL" id="CUV57013.1"/>
    </source>
</evidence>
<organism evidence="1">
    <name type="scientific">Ralstonia solanacearum</name>
    <name type="common">Pseudomonas solanacearum</name>
    <dbReference type="NCBI Taxonomy" id="305"/>
    <lineage>
        <taxon>Bacteria</taxon>
        <taxon>Pseudomonadati</taxon>
        <taxon>Pseudomonadota</taxon>
        <taxon>Betaproteobacteria</taxon>
        <taxon>Burkholderiales</taxon>
        <taxon>Burkholderiaceae</taxon>
        <taxon>Ralstonia</taxon>
        <taxon>Ralstonia solanacearum species complex</taxon>
    </lineage>
</organism>
<accession>A0A0S4WZR5</accession>
<reference evidence="1" key="1">
    <citation type="submission" date="2015-10" db="EMBL/GenBank/DDBJ databases">
        <authorList>
            <person name="Gilbert D.G."/>
        </authorList>
    </citation>
    <scope>NUCLEOTIDE SEQUENCE</scope>
    <source>
        <strain evidence="1">Phyl III-seqv23</strain>
    </source>
</reference>